<gene>
    <name evidence="1" type="ORF">J0M35_09640</name>
</gene>
<dbReference type="Gene3D" id="2.60.120.1140">
    <property type="entry name" value="Protein of unknown function DUF192"/>
    <property type="match status" value="1"/>
</dbReference>
<dbReference type="InterPro" id="IPR038695">
    <property type="entry name" value="Saro_0823-like_sf"/>
</dbReference>
<protein>
    <submittedName>
        <fullName evidence="1">DUF192 domain-containing protein</fullName>
    </submittedName>
</protein>
<comment type="caution">
    <text evidence="1">The sequence shown here is derived from an EMBL/GenBank/DDBJ whole genome shotgun (WGS) entry which is preliminary data.</text>
</comment>
<dbReference type="PANTHER" id="PTHR37953:SF1">
    <property type="entry name" value="UPF0127 PROTEIN MJ1496"/>
    <property type="match status" value="1"/>
</dbReference>
<dbReference type="Proteomes" id="UP000664277">
    <property type="component" value="Unassembled WGS sequence"/>
</dbReference>
<evidence type="ECO:0000313" key="1">
    <source>
        <dbReference type="EMBL" id="MBN8660613.1"/>
    </source>
</evidence>
<name>A0A8J7TN28_9BACT</name>
<dbReference type="InterPro" id="IPR003795">
    <property type="entry name" value="DUF192"/>
</dbReference>
<organism evidence="1 2">
    <name type="scientific">Candidatus Obscuribacter phosphatis</name>
    <dbReference type="NCBI Taxonomy" id="1906157"/>
    <lineage>
        <taxon>Bacteria</taxon>
        <taxon>Bacillati</taxon>
        <taxon>Candidatus Melainabacteria</taxon>
        <taxon>Candidatus Obscuribacterales</taxon>
        <taxon>Candidatus Obscuribacteraceae</taxon>
        <taxon>Candidatus Obscuribacter</taxon>
    </lineage>
</organism>
<dbReference type="AlphaFoldDB" id="A0A8J7TN28"/>
<sequence>MLPKNSAVSRCINLSNERVIAERVRTARSFFSRLRGLLGTDQLPSGEGLLIAPCSSIHMFGMRYAIDVIFFDKDLAVIGLVAAIPPGKTSKIYSKALGCVELPSGTIAEVGIALGDRLQFQALS</sequence>
<reference evidence="1" key="1">
    <citation type="submission" date="2021-02" db="EMBL/GenBank/DDBJ databases">
        <title>Genome-Resolved Metagenomics of a Microbial Community Performing Photosynthetic Biological Nutrient Removal.</title>
        <authorList>
            <person name="Mcdaniel E.A."/>
        </authorList>
    </citation>
    <scope>NUCLEOTIDE SEQUENCE</scope>
    <source>
        <strain evidence="1">UWPOB_OBS1</strain>
    </source>
</reference>
<evidence type="ECO:0000313" key="2">
    <source>
        <dbReference type="Proteomes" id="UP000664277"/>
    </source>
</evidence>
<accession>A0A8J7TN28</accession>
<proteinExistence type="predicted"/>
<dbReference type="EMBL" id="JAFLCK010000012">
    <property type="protein sequence ID" value="MBN8660613.1"/>
    <property type="molecule type" value="Genomic_DNA"/>
</dbReference>
<dbReference type="PANTHER" id="PTHR37953">
    <property type="entry name" value="UPF0127 PROTEIN MJ1496"/>
    <property type="match status" value="1"/>
</dbReference>
<dbReference type="Pfam" id="PF02643">
    <property type="entry name" value="DUF192"/>
    <property type="match status" value="1"/>
</dbReference>